<reference evidence="1 2" key="1">
    <citation type="submission" date="2024-09" db="EMBL/GenBank/DDBJ databases">
        <title>Rethinking Asexuality: The Enigmatic Case of Functional Sexual Genes in Lepraria (Stereocaulaceae).</title>
        <authorList>
            <person name="Doellman M."/>
            <person name="Sun Y."/>
            <person name="Barcenas-Pena A."/>
            <person name="Lumbsch H.T."/>
            <person name="Grewe F."/>
        </authorList>
    </citation>
    <scope>NUCLEOTIDE SEQUENCE [LARGE SCALE GENOMIC DNA]</scope>
    <source>
        <strain evidence="1 2">Mercado 3170</strain>
    </source>
</reference>
<accession>A0ABR3ZU79</accession>
<organism evidence="1 2">
    <name type="scientific">Stereocaulon virgatum</name>
    <dbReference type="NCBI Taxonomy" id="373712"/>
    <lineage>
        <taxon>Eukaryota</taxon>
        <taxon>Fungi</taxon>
        <taxon>Dikarya</taxon>
        <taxon>Ascomycota</taxon>
        <taxon>Pezizomycotina</taxon>
        <taxon>Lecanoromycetes</taxon>
        <taxon>OSLEUM clade</taxon>
        <taxon>Lecanoromycetidae</taxon>
        <taxon>Lecanorales</taxon>
        <taxon>Lecanorineae</taxon>
        <taxon>Stereocaulaceae</taxon>
        <taxon>Stereocaulon</taxon>
    </lineage>
</organism>
<gene>
    <name evidence="1" type="ORF">N7G274_010126</name>
</gene>
<proteinExistence type="predicted"/>
<evidence type="ECO:0000313" key="1">
    <source>
        <dbReference type="EMBL" id="KAL2037130.1"/>
    </source>
</evidence>
<name>A0ABR3ZU79_9LECA</name>
<evidence type="ECO:0000313" key="2">
    <source>
        <dbReference type="Proteomes" id="UP001590950"/>
    </source>
</evidence>
<protein>
    <submittedName>
        <fullName evidence="1">Uncharacterized protein</fullName>
    </submittedName>
</protein>
<comment type="caution">
    <text evidence="1">The sequence shown here is derived from an EMBL/GenBank/DDBJ whole genome shotgun (WGS) entry which is preliminary data.</text>
</comment>
<dbReference type="EMBL" id="JBEFKJ010000044">
    <property type="protein sequence ID" value="KAL2037130.1"/>
    <property type="molecule type" value="Genomic_DNA"/>
</dbReference>
<keyword evidence="2" id="KW-1185">Reference proteome</keyword>
<dbReference type="Proteomes" id="UP001590950">
    <property type="component" value="Unassembled WGS sequence"/>
</dbReference>
<sequence length="127" mass="13758">MSSNWTNATAPIKSISKPTGVPSLNTPSLWYYPRDGVIYSGFAGTNSSFGDAPQLPPQSMWSFKPHGSGAGNWNEVLSSTATVWSSIVRLFDGLQAWGSDHAWYLGGYASPQTYEQNSASIYARTSQ</sequence>